<name>A0A8X6Y6F4_9ARAC</name>
<evidence type="ECO:0000256" key="2">
    <source>
        <dbReference type="SAM" id="Phobius"/>
    </source>
</evidence>
<dbReference type="SUPFAM" id="SSF64268">
    <property type="entry name" value="PX domain"/>
    <property type="match status" value="1"/>
</dbReference>
<dbReference type="InterPro" id="IPR003114">
    <property type="entry name" value="Phox_assoc"/>
</dbReference>
<keyword evidence="2" id="KW-0472">Membrane</keyword>
<reference evidence="6" key="1">
    <citation type="submission" date="2020-08" db="EMBL/GenBank/DDBJ databases">
        <title>Multicomponent nature underlies the extraordinary mechanical properties of spider dragline silk.</title>
        <authorList>
            <person name="Kono N."/>
            <person name="Nakamura H."/>
            <person name="Mori M."/>
            <person name="Yoshida Y."/>
            <person name="Ohtoshi R."/>
            <person name="Malay A.D."/>
            <person name="Moran D.A.P."/>
            <person name="Tomita M."/>
            <person name="Numata K."/>
            <person name="Arakawa K."/>
        </authorList>
    </citation>
    <scope>NUCLEOTIDE SEQUENCE</scope>
</reference>
<protein>
    <submittedName>
        <fullName evidence="6">Sorting nexin-13</fullName>
    </submittedName>
</protein>
<dbReference type="Gene3D" id="1.10.167.10">
    <property type="entry name" value="Regulator of G-protein Signalling 4, domain 2"/>
    <property type="match status" value="1"/>
</dbReference>
<dbReference type="SMART" id="SM00313">
    <property type="entry name" value="PXA"/>
    <property type="match status" value="1"/>
</dbReference>
<feature type="domain" description="PX" evidence="4">
    <location>
        <begin position="582"/>
        <end position="703"/>
    </location>
</feature>
<dbReference type="PROSITE" id="PS50195">
    <property type="entry name" value="PX"/>
    <property type="match status" value="1"/>
</dbReference>
<dbReference type="SUPFAM" id="SSF48097">
    <property type="entry name" value="Regulator of G-protein signaling, RGS"/>
    <property type="match status" value="1"/>
</dbReference>
<gene>
    <name evidence="6" type="primary">Snx13</name>
    <name evidence="6" type="ORF">TNIN_140751</name>
</gene>
<dbReference type="OrthoDB" id="6415467at2759"/>
<keyword evidence="2" id="KW-1133">Transmembrane helix</keyword>
<evidence type="ECO:0000259" key="3">
    <source>
        <dbReference type="PROSITE" id="PS50132"/>
    </source>
</evidence>
<dbReference type="PANTHER" id="PTHR22775:SF3">
    <property type="entry name" value="SORTING NEXIN-13"/>
    <property type="match status" value="1"/>
</dbReference>
<evidence type="ECO:0000259" key="4">
    <source>
        <dbReference type="PROSITE" id="PS50195"/>
    </source>
</evidence>
<dbReference type="InterPro" id="IPR013937">
    <property type="entry name" value="Sorting_nexin_C"/>
</dbReference>
<dbReference type="Pfam" id="PF02194">
    <property type="entry name" value="PXA"/>
    <property type="match status" value="1"/>
</dbReference>
<evidence type="ECO:0000259" key="5">
    <source>
        <dbReference type="PROSITE" id="PS51207"/>
    </source>
</evidence>
<dbReference type="Gene3D" id="3.30.1520.10">
    <property type="entry name" value="Phox-like domain"/>
    <property type="match status" value="1"/>
</dbReference>
<dbReference type="AlphaFoldDB" id="A0A8X6Y6F4"/>
<evidence type="ECO:0000313" key="7">
    <source>
        <dbReference type="Proteomes" id="UP000886998"/>
    </source>
</evidence>
<feature type="domain" description="RGS" evidence="3">
    <location>
        <begin position="372"/>
        <end position="493"/>
    </location>
</feature>
<comment type="similarity">
    <text evidence="1">Belongs to the sorting nexin family.</text>
</comment>
<dbReference type="InterPro" id="IPR036305">
    <property type="entry name" value="RGS_sf"/>
</dbReference>
<dbReference type="InterPro" id="IPR044926">
    <property type="entry name" value="RGS_subdomain_2"/>
</dbReference>
<dbReference type="GO" id="GO:0005769">
    <property type="term" value="C:early endosome"/>
    <property type="evidence" value="ECO:0007669"/>
    <property type="project" value="TreeGrafter"/>
</dbReference>
<evidence type="ECO:0000313" key="6">
    <source>
        <dbReference type="EMBL" id="GFY66955.1"/>
    </source>
</evidence>
<dbReference type="Pfam" id="PF00787">
    <property type="entry name" value="PX"/>
    <property type="match status" value="1"/>
</dbReference>
<dbReference type="Pfam" id="PF00615">
    <property type="entry name" value="RGS"/>
    <property type="match status" value="1"/>
</dbReference>
<keyword evidence="7" id="KW-1185">Reference proteome</keyword>
<dbReference type="SMART" id="SM00315">
    <property type="entry name" value="RGS"/>
    <property type="match status" value="1"/>
</dbReference>
<dbReference type="PANTHER" id="PTHR22775">
    <property type="entry name" value="SORTING NEXIN"/>
    <property type="match status" value="1"/>
</dbReference>
<proteinExistence type="inferred from homology"/>
<comment type="caution">
    <text evidence="6">The sequence shown here is derived from an EMBL/GenBank/DDBJ whole genome shotgun (WGS) entry which is preliminary data.</text>
</comment>
<dbReference type="Proteomes" id="UP000886998">
    <property type="component" value="Unassembled WGS sequence"/>
</dbReference>
<sequence>MIWQNCWVWLIVALFIGTFGSLTFVTTIFSISVLIISIFVLTLVYSKIICAQQYALKVDYPVALLKAHYQNDIYRQNKPDKRLTGSSIIDDPLQEVLHYAFRDYIRTWYRSISNDEDFLLSLKDLVRKVIVAFSGRFKEVEWVHFLTTKLVDDFASHLRLFRQAQSKLKDSQKKDPTSTINLLSLFFNSEIAMEDNLSRSLVCTNKKYELEYLQELCEVIMYIVLPSEDFQNLISRLILREIILNAAVLPIINLVSDPDYINQIIVWLCKDTVLTSDGFLLVIRCTDNISELQAVQEMVNHEIAVLRSKDTGGEDDADIKQQLGSLFYVRKVVETQMRRLSEGSVDTDSTGMPTGIDWKVLTEPGVKLFSLHFDVVLTNNIALHYFTDFMSTLSAQGYIFFYHSVESYKVSAEQMLSQVKQTKAASASDLECLREAAMHIFDLYLSEKATLRVRLDESLLKKLLCKIRTDIPGSAWFDEAQTKVYEIMQEDQYFPAFKKSQNYIKLLAELDLLKEGNTKAEDDNVFCSPKLGNKGSPDDISLSDSISLNSLDQEDFGIDYSVSETSESIVPSISEEINAEECEIVAQIFNTGITNESGSTFAVYAIAVSRRDSSGTEDKWTVLRRYSDFRDFHFAVIQQFPQLSHLQFPGKKTFNNLSPQFLEKRTSQLCEYLQCLTNPEVLQNNVGLKTILLQFLEPKVYEKGKKALTKKVDAFVNPFCSSMKSVGNMVKTVPDTFIDGLKDGIVKVLGNRSTSPVNQISSESCKVAAGLDIEGDDNIPLRILLLLMDEVFDLKSKDQWFRKRIVILLRQIINATYGDAINRKIIDFVQKSTSAEQMAEYIKAFREALWPNGSPAVPSPDRESKTKMRTRVAAKLLMLCSIPDELKHVIGSETTRKGILCVFEMFQRPELNRRFSYVILEGILEILFPRNNLHTIIRRLHCRSPQSMFDQAEHLQWIKTLFAERIPEIKSDIVAVKTYPNVP</sequence>
<dbReference type="InterPro" id="IPR016137">
    <property type="entry name" value="RGS"/>
</dbReference>
<dbReference type="Pfam" id="PF08628">
    <property type="entry name" value="Nexin_C"/>
    <property type="match status" value="1"/>
</dbReference>
<dbReference type="InterPro" id="IPR001683">
    <property type="entry name" value="PX_dom"/>
</dbReference>
<evidence type="ECO:0000256" key="1">
    <source>
        <dbReference type="ARBA" id="ARBA00010883"/>
    </source>
</evidence>
<keyword evidence="2" id="KW-0812">Transmembrane</keyword>
<dbReference type="EMBL" id="BMAV01016309">
    <property type="protein sequence ID" value="GFY66955.1"/>
    <property type="molecule type" value="Genomic_DNA"/>
</dbReference>
<feature type="domain" description="PXA" evidence="5">
    <location>
        <begin position="86"/>
        <end position="273"/>
    </location>
</feature>
<organism evidence="6 7">
    <name type="scientific">Trichonephila inaurata madagascariensis</name>
    <dbReference type="NCBI Taxonomy" id="2747483"/>
    <lineage>
        <taxon>Eukaryota</taxon>
        <taxon>Metazoa</taxon>
        <taxon>Ecdysozoa</taxon>
        <taxon>Arthropoda</taxon>
        <taxon>Chelicerata</taxon>
        <taxon>Arachnida</taxon>
        <taxon>Araneae</taxon>
        <taxon>Araneomorphae</taxon>
        <taxon>Entelegynae</taxon>
        <taxon>Araneoidea</taxon>
        <taxon>Nephilidae</taxon>
        <taxon>Trichonephila</taxon>
        <taxon>Trichonephila inaurata</taxon>
    </lineage>
</organism>
<accession>A0A8X6Y6F4</accession>
<dbReference type="SMART" id="SM00312">
    <property type="entry name" value="PX"/>
    <property type="match status" value="1"/>
</dbReference>
<dbReference type="PROSITE" id="PS51207">
    <property type="entry name" value="PXA"/>
    <property type="match status" value="1"/>
</dbReference>
<dbReference type="InterPro" id="IPR036871">
    <property type="entry name" value="PX_dom_sf"/>
</dbReference>
<feature type="transmembrane region" description="Helical" evidence="2">
    <location>
        <begin position="7"/>
        <end position="40"/>
    </location>
</feature>
<dbReference type="PROSITE" id="PS50132">
    <property type="entry name" value="RGS"/>
    <property type="match status" value="1"/>
</dbReference>
<dbReference type="GO" id="GO:0035091">
    <property type="term" value="F:phosphatidylinositol binding"/>
    <property type="evidence" value="ECO:0007669"/>
    <property type="project" value="InterPro"/>
</dbReference>